<dbReference type="Proteomes" id="UP000198287">
    <property type="component" value="Unassembled WGS sequence"/>
</dbReference>
<feature type="transmembrane region" description="Helical" evidence="3">
    <location>
        <begin position="166"/>
        <end position="183"/>
    </location>
</feature>
<reference evidence="5 6" key="1">
    <citation type="submission" date="2015-12" db="EMBL/GenBank/DDBJ databases">
        <title>The genome of Folsomia candida.</title>
        <authorList>
            <person name="Faddeeva A."/>
            <person name="Derks M.F."/>
            <person name="Anvar Y."/>
            <person name="Smit S."/>
            <person name="Van Straalen N."/>
            <person name="Roelofs D."/>
        </authorList>
    </citation>
    <scope>NUCLEOTIDE SEQUENCE [LARGE SCALE GENOMIC DNA]</scope>
    <source>
        <strain evidence="5 6">VU population</strain>
        <tissue evidence="5">Whole body</tissue>
    </source>
</reference>
<evidence type="ECO:0000256" key="1">
    <source>
        <dbReference type="ARBA" id="ARBA00022729"/>
    </source>
</evidence>
<protein>
    <submittedName>
        <fullName evidence="5">Uncharacterized protein</fullName>
    </submittedName>
</protein>
<dbReference type="AlphaFoldDB" id="A0A226DZC9"/>
<sequence>MEKLFQFTLALIILCILPFSSGLECFQCASGFPNVGGFPLPISSKCEKKVPDEYKKTCETTNILGPYTKNGNVTIAQDEELTCAKGSGKLGDTTYVVRGCLPKVLISAVDSTLLGSCNSNNLKQWAEKFNLTIDLNPDEAAKVSVDLCFCDGNGCNSALVGSRPSNWLYIFALISAVLLAFNVKV</sequence>
<feature type="signal peptide" evidence="4">
    <location>
        <begin position="1"/>
        <end position="22"/>
    </location>
</feature>
<dbReference type="InterPro" id="IPR031424">
    <property type="entry name" value="QVR-like"/>
</dbReference>
<evidence type="ECO:0000256" key="4">
    <source>
        <dbReference type="SAM" id="SignalP"/>
    </source>
</evidence>
<evidence type="ECO:0000313" key="6">
    <source>
        <dbReference type="Proteomes" id="UP000198287"/>
    </source>
</evidence>
<evidence type="ECO:0000256" key="2">
    <source>
        <dbReference type="ARBA" id="ARBA00023180"/>
    </source>
</evidence>
<keyword evidence="3" id="KW-1133">Transmembrane helix</keyword>
<keyword evidence="3" id="KW-0812">Transmembrane</keyword>
<keyword evidence="3" id="KW-0472">Membrane</keyword>
<evidence type="ECO:0000256" key="3">
    <source>
        <dbReference type="SAM" id="Phobius"/>
    </source>
</evidence>
<keyword evidence="2" id="KW-0325">Glycoprotein</keyword>
<dbReference type="EMBL" id="LNIX01000009">
    <property type="protein sequence ID" value="OXA50154.1"/>
    <property type="molecule type" value="Genomic_DNA"/>
</dbReference>
<proteinExistence type="predicted"/>
<gene>
    <name evidence="5" type="ORF">Fcan01_15079</name>
</gene>
<evidence type="ECO:0000313" key="5">
    <source>
        <dbReference type="EMBL" id="OXA50154.1"/>
    </source>
</evidence>
<comment type="caution">
    <text evidence="5">The sequence shown here is derived from an EMBL/GenBank/DDBJ whole genome shotgun (WGS) entry which is preliminary data.</text>
</comment>
<dbReference type="Pfam" id="PF17064">
    <property type="entry name" value="QVR"/>
    <property type="match status" value="1"/>
</dbReference>
<keyword evidence="6" id="KW-1185">Reference proteome</keyword>
<name>A0A226DZC9_FOLCA</name>
<dbReference type="GO" id="GO:0030431">
    <property type="term" value="P:sleep"/>
    <property type="evidence" value="ECO:0007669"/>
    <property type="project" value="InterPro"/>
</dbReference>
<feature type="chain" id="PRO_5012352862" evidence="4">
    <location>
        <begin position="23"/>
        <end position="185"/>
    </location>
</feature>
<keyword evidence="1 4" id="KW-0732">Signal</keyword>
<accession>A0A226DZC9</accession>
<dbReference type="GO" id="GO:0032222">
    <property type="term" value="P:regulation of synaptic transmission, cholinergic"/>
    <property type="evidence" value="ECO:0007669"/>
    <property type="project" value="InterPro"/>
</dbReference>
<organism evidence="5 6">
    <name type="scientific">Folsomia candida</name>
    <name type="common">Springtail</name>
    <dbReference type="NCBI Taxonomy" id="158441"/>
    <lineage>
        <taxon>Eukaryota</taxon>
        <taxon>Metazoa</taxon>
        <taxon>Ecdysozoa</taxon>
        <taxon>Arthropoda</taxon>
        <taxon>Hexapoda</taxon>
        <taxon>Collembola</taxon>
        <taxon>Entomobryomorpha</taxon>
        <taxon>Isotomoidea</taxon>
        <taxon>Isotomidae</taxon>
        <taxon>Proisotominae</taxon>
        <taxon>Folsomia</taxon>
    </lineage>
</organism>